<evidence type="ECO:0000259" key="7">
    <source>
        <dbReference type="PROSITE" id="PS50850"/>
    </source>
</evidence>
<dbReference type="GO" id="GO:0016020">
    <property type="term" value="C:membrane"/>
    <property type="evidence" value="ECO:0007669"/>
    <property type="project" value="UniProtKB-SubCell"/>
</dbReference>
<dbReference type="PANTHER" id="PTHR48022">
    <property type="entry name" value="PLASTIDIC GLUCOSE TRANSPORTER 4"/>
    <property type="match status" value="1"/>
</dbReference>
<dbReference type="AlphaFoldDB" id="A0A0S4J363"/>
<evidence type="ECO:0000256" key="2">
    <source>
        <dbReference type="ARBA" id="ARBA00010992"/>
    </source>
</evidence>
<dbReference type="Pfam" id="PF00083">
    <property type="entry name" value="Sugar_tr"/>
    <property type="match status" value="1"/>
</dbReference>
<protein>
    <submittedName>
        <fullName evidence="8">Glucose transporter, putative</fullName>
    </submittedName>
</protein>
<dbReference type="InterPro" id="IPR050360">
    <property type="entry name" value="MFS_Sugar_Transporters"/>
</dbReference>
<feature type="transmembrane region" description="Helical" evidence="6">
    <location>
        <begin position="178"/>
        <end position="199"/>
    </location>
</feature>
<dbReference type="Proteomes" id="UP000051952">
    <property type="component" value="Unassembled WGS sequence"/>
</dbReference>
<feature type="transmembrane region" description="Helical" evidence="6">
    <location>
        <begin position="125"/>
        <end position="143"/>
    </location>
</feature>
<keyword evidence="8" id="KW-0762">Sugar transport</keyword>
<evidence type="ECO:0000256" key="1">
    <source>
        <dbReference type="ARBA" id="ARBA00004141"/>
    </source>
</evidence>
<dbReference type="PRINTS" id="PR00171">
    <property type="entry name" value="SUGRTRNSPORT"/>
</dbReference>
<dbReference type="InterPro" id="IPR003663">
    <property type="entry name" value="Sugar/inositol_transpt"/>
</dbReference>
<feature type="transmembrane region" description="Helical" evidence="6">
    <location>
        <begin position="397"/>
        <end position="419"/>
    </location>
</feature>
<feature type="transmembrane region" description="Helical" evidence="6">
    <location>
        <begin position="458"/>
        <end position="482"/>
    </location>
</feature>
<gene>
    <name evidence="8" type="ORF">BSAL_90640</name>
</gene>
<keyword evidence="5 6" id="KW-0472">Membrane</keyword>
<proteinExistence type="inferred from homology"/>
<reference evidence="9" key="1">
    <citation type="submission" date="2015-09" db="EMBL/GenBank/DDBJ databases">
        <authorList>
            <consortium name="Pathogen Informatics"/>
        </authorList>
    </citation>
    <scope>NUCLEOTIDE SEQUENCE [LARGE SCALE GENOMIC DNA]</scope>
    <source>
        <strain evidence="9">Lake Konstanz</strain>
    </source>
</reference>
<keyword evidence="3 6" id="KW-0812">Transmembrane</keyword>
<evidence type="ECO:0000313" key="9">
    <source>
        <dbReference type="Proteomes" id="UP000051952"/>
    </source>
</evidence>
<feature type="transmembrane region" description="Helical" evidence="6">
    <location>
        <begin position="155"/>
        <end position="172"/>
    </location>
</feature>
<name>A0A0S4J363_BODSA</name>
<dbReference type="PROSITE" id="PS50850">
    <property type="entry name" value="MFS"/>
    <property type="match status" value="1"/>
</dbReference>
<dbReference type="GO" id="GO:0005351">
    <property type="term" value="F:carbohydrate:proton symporter activity"/>
    <property type="evidence" value="ECO:0007669"/>
    <property type="project" value="TreeGrafter"/>
</dbReference>
<accession>A0A0S4J363</accession>
<feature type="transmembrane region" description="Helical" evidence="6">
    <location>
        <begin position="494"/>
        <end position="514"/>
    </location>
</feature>
<dbReference type="PANTHER" id="PTHR48022:SF2">
    <property type="entry name" value="PLASTIDIC GLUCOSE TRANSPORTER 4"/>
    <property type="match status" value="1"/>
</dbReference>
<dbReference type="Gene3D" id="1.20.1250.20">
    <property type="entry name" value="MFS general substrate transporter like domains"/>
    <property type="match status" value="1"/>
</dbReference>
<organism evidence="8 9">
    <name type="scientific">Bodo saltans</name>
    <name type="common">Flagellated protozoan</name>
    <dbReference type="NCBI Taxonomy" id="75058"/>
    <lineage>
        <taxon>Eukaryota</taxon>
        <taxon>Discoba</taxon>
        <taxon>Euglenozoa</taxon>
        <taxon>Kinetoplastea</taxon>
        <taxon>Metakinetoplastina</taxon>
        <taxon>Eubodonida</taxon>
        <taxon>Bodonidae</taxon>
        <taxon>Bodo</taxon>
    </lineage>
</organism>
<dbReference type="InterPro" id="IPR020846">
    <property type="entry name" value="MFS_dom"/>
</dbReference>
<sequence>MTWFPSDRATRRRIYMTALINIISGLYVGYSIGFPAVYMTYNQLSTDCETYLTTEACLANSQAECVWSSFENNNVSAVPMCRFSDLVNCSIATTEDECGALPGSSCTYSNKKCSHVHGWNAKEQGVFAASMIIGGTVGALPIGTIMDRIGRPRSFLLLGAFSSISCGLMHLGCYLTNFPFFVVANALAGMPIGAIQVLAPMYVGEMTPAAWSLHVGILIQVGITFGIFMMGVYGFAVKPSDEMMHEGASYDVYFQITIAGLLFLSLVVGAIGFLIPESVHYLQLIGAAREEDENGADDESAAILQKGDDVAQNRKQNDVDIINTNAQPTSSSGAATFAAYSNLPFDTNETTCFGWRKTHVLCFVVSTATSACLSLTGINSFIVYAPVIMQSAGMSSLAGNLIVDGWNFVTTLVSLPLAFRCNTTQMFNVGAVLVTGTCVISGVLLYPGVIVDETVRNWILIFAVLMFIAAFEIGMATGYYVIAQALFPSDARSIGTGYTIAIQYLFNVMIIFLYPVGLDAFSPGDGSGSTQRGMSVWLLIYGSIGVVTTILLIKYLGNAQYIAAIL</sequence>
<keyword evidence="8" id="KW-0813">Transport</keyword>
<comment type="similarity">
    <text evidence="2">Belongs to the major facilitator superfamily. Sugar transporter (TC 2.A.1.1) family.</text>
</comment>
<feature type="domain" description="Major facilitator superfamily (MFS) profile" evidence="7">
    <location>
        <begin position="74"/>
        <end position="560"/>
    </location>
</feature>
<dbReference type="OrthoDB" id="4142200at2759"/>
<evidence type="ECO:0000256" key="3">
    <source>
        <dbReference type="ARBA" id="ARBA00022692"/>
    </source>
</evidence>
<feature type="transmembrane region" description="Helical" evidence="6">
    <location>
        <begin position="211"/>
        <end position="233"/>
    </location>
</feature>
<evidence type="ECO:0000256" key="6">
    <source>
        <dbReference type="SAM" id="Phobius"/>
    </source>
</evidence>
<dbReference type="EMBL" id="CYKH01001195">
    <property type="protein sequence ID" value="CUG85761.1"/>
    <property type="molecule type" value="Genomic_DNA"/>
</dbReference>
<dbReference type="InterPro" id="IPR036259">
    <property type="entry name" value="MFS_trans_sf"/>
</dbReference>
<feature type="transmembrane region" description="Helical" evidence="6">
    <location>
        <begin position="253"/>
        <end position="275"/>
    </location>
</feature>
<feature type="transmembrane region" description="Helical" evidence="6">
    <location>
        <begin position="360"/>
        <end position="385"/>
    </location>
</feature>
<evidence type="ECO:0000313" key="8">
    <source>
        <dbReference type="EMBL" id="CUG85761.1"/>
    </source>
</evidence>
<evidence type="ECO:0000256" key="4">
    <source>
        <dbReference type="ARBA" id="ARBA00022989"/>
    </source>
</evidence>
<dbReference type="InterPro" id="IPR005828">
    <property type="entry name" value="MFS_sugar_transport-like"/>
</dbReference>
<feature type="transmembrane region" description="Helical" evidence="6">
    <location>
        <begin position="14"/>
        <end position="37"/>
    </location>
</feature>
<feature type="transmembrane region" description="Helical" evidence="6">
    <location>
        <begin position="426"/>
        <end position="446"/>
    </location>
</feature>
<dbReference type="SUPFAM" id="SSF103473">
    <property type="entry name" value="MFS general substrate transporter"/>
    <property type="match status" value="1"/>
</dbReference>
<comment type="subcellular location">
    <subcellularLocation>
        <location evidence="1">Membrane</location>
        <topology evidence="1">Multi-pass membrane protein</topology>
    </subcellularLocation>
</comment>
<keyword evidence="9" id="KW-1185">Reference proteome</keyword>
<evidence type="ECO:0000256" key="5">
    <source>
        <dbReference type="ARBA" id="ARBA00023136"/>
    </source>
</evidence>
<feature type="transmembrane region" description="Helical" evidence="6">
    <location>
        <begin position="534"/>
        <end position="553"/>
    </location>
</feature>
<keyword evidence="4 6" id="KW-1133">Transmembrane helix</keyword>
<dbReference type="VEuPathDB" id="TriTrypDB:BSAL_90640"/>